<sequence>MSKVKFDPKVLLDIACFLGASISVFYLLNQYINESASSPFQNLRDKKKLKESINKFKKINPKFDDSNLSEHEKLILSNVITPAEISVTFADIGGLDPIIDELKESVLLPLTHPEIYNHYSNLLKAPKGVLLHGPPGCGKTMLAKALACESGANFVAIKMSSILDKWVGESNKLVDAIFSLANKLQPCIIFIDEIDSFLRDRTSNDHEVTAMLKAEFMQLWDGLKPNGRIMILGATNRPDDIDTAFMRRLPKRFHIDLPDIKQRLKILSVLLKDVDLDQDLKISDIAFKTDGFSGSDLKELCRNAAFNATREYIKTWNLTERSKNIDNNNNNFDENNEKVELRALNLKDFFNDNSTSDDIVFKKNNFKDGL</sequence>
<evidence type="ECO:0000256" key="4">
    <source>
        <dbReference type="ARBA" id="ARBA00022840"/>
    </source>
</evidence>
<comment type="subcellular location">
    <subcellularLocation>
        <location evidence="1">Mitochondrion outer membrane</location>
        <topology evidence="1">Single-pass membrane protein</topology>
    </subcellularLocation>
</comment>
<dbReference type="InterPro" id="IPR027417">
    <property type="entry name" value="P-loop_NTPase"/>
</dbReference>
<proteinExistence type="inferred from homology"/>
<evidence type="ECO:0000313" key="9">
    <source>
        <dbReference type="Proteomes" id="UP000094236"/>
    </source>
</evidence>
<dbReference type="FunFam" id="3.40.50.300:FF:000538">
    <property type="entry name" value="ATPase family AAA domain-containing protein 1"/>
    <property type="match status" value="1"/>
</dbReference>
<comment type="similarity">
    <text evidence="6">Belongs to the AAA ATPase family.</text>
</comment>
<dbReference type="GO" id="GO:0140570">
    <property type="term" value="P:extraction of mislocalized protein from mitochondrial outer membrane"/>
    <property type="evidence" value="ECO:0007669"/>
    <property type="project" value="TreeGrafter"/>
</dbReference>
<dbReference type="InterPro" id="IPR051701">
    <property type="entry name" value="Mito_OM_Translocase_MSP1"/>
</dbReference>
<evidence type="ECO:0000256" key="5">
    <source>
        <dbReference type="ARBA" id="ARBA00023128"/>
    </source>
</evidence>
<keyword evidence="9" id="KW-1185">Reference proteome</keyword>
<dbReference type="PANTHER" id="PTHR45644">
    <property type="entry name" value="AAA ATPASE, PUTATIVE (AFU_ORTHOLOGUE AFUA_2G12920)-RELATED-RELATED"/>
    <property type="match status" value="1"/>
</dbReference>
<dbReference type="PROSITE" id="PS00674">
    <property type="entry name" value="AAA"/>
    <property type="match status" value="1"/>
</dbReference>
<protein>
    <recommendedName>
        <fullName evidence="7">AAA+ ATPase domain-containing protein</fullName>
    </recommendedName>
</protein>
<dbReference type="Proteomes" id="UP000094236">
    <property type="component" value="Unassembled WGS sequence"/>
</dbReference>
<dbReference type="InterPro" id="IPR041569">
    <property type="entry name" value="AAA_lid_3"/>
</dbReference>
<dbReference type="GO" id="GO:0005741">
    <property type="term" value="C:mitochondrial outer membrane"/>
    <property type="evidence" value="ECO:0007669"/>
    <property type="project" value="UniProtKB-SubCell"/>
</dbReference>
<dbReference type="Pfam" id="PF17862">
    <property type="entry name" value="AAA_lid_3"/>
    <property type="match status" value="1"/>
</dbReference>
<dbReference type="EMBL" id="KV454012">
    <property type="protein sequence ID" value="ODV97408.1"/>
    <property type="molecule type" value="Genomic_DNA"/>
</dbReference>
<dbReference type="GO" id="GO:0005524">
    <property type="term" value="F:ATP binding"/>
    <property type="evidence" value="ECO:0007669"/>
    <property type="project" value="UniProtKB-KW"/>
</dbReference>
<reference evidence="9" key="1">
    <citation type="submission" date="2016-05" db="EMBL/GenBank/DDBJ databases">
        <title>Comparative genomics of biotechnologically important yeasts.</title>
        <authorList>
            <consortium name="DOE Joint Genome Institute"/>
            <person name="Riley R."/>
            <person name="Haridas S."/>
            <person name="Wolfe K.H."/>
            <person name="Lopes M.R."/>
            <person name="Hittinger C.T."/>
            <person name="Goker M."/>
            <person name="Salamov A."/>
            <person name="Wisecaver J."/>
            <person name="Long T.M."/>
            <person name="Aerts A.L."/>
            <person name="Barry K."/>
            <person name="Choi C."/>
            <person name="Clum A."/>
            <person name="Coughlan A.Y."/>
            <person name="Deshpande S."/>
            <person name="Douglass A.P."/>
            <person name="Hanson S.J."/>
            <person name="Klenk H.-P."/>
            <person name="Labutti K."/>
            <person name="Lapidus A."/>
            <person name="Lindquist E."/>
            <person name="Lipzen A."/>
            <person name="Meier-Kolthoff J.P."/>
            <person name="Ohm R.A."/>
            <person name="Otillar R.P."/>
            <person name="Pangilinan J."/>
            <person name="Peng Y."/>
            <person name="Rokas A."/>
            <person name="Rosa C.A."/>
            <person name="Scheuner C."/>
            <person name="Sibirny A.A."/>
            <person name="Slot J.C."/>
            <person name="Stielow J.B."/>
            <person name="Sun H."/>
            <person name="Kurtzman C.P."/>
            <person name="Blackwell M."/>
            <person name="Grigoriev I.V."/>
            <person name="Jeffries T.W."/>
        </authorList>
    </citation>
    <scope>NUCLEOTIDE SEQUENCE [LARGE SCALE GENOMIC DNA]</scope>
    <source>
        <strain evidence="9">NRRL Y-2460</strain>
    </source>
</reference>
<keyword evidence="2 6" id="KW-0547">Nucleotide-binding</keyword>
<evidence type="ECO:0000256" key="6">
    <source>
        <dbReference type="RuleBase" id="RU003651"/>
    </source>
</evidence>
<dbReference type="GO" id="GO:0016887">
    <property type="term" value="F:ATP hydrolysis activity"/>
    <property type="evidence" value="ECO:0007669"/>
    <property type="project" value="InterPro"/>
</dbReference>
<gene>
    <name evidence="8" type="ORF">PACTADRAFT_74918</name>
</gene>
<dbReference type="AlphaFoldDB" id="A0A1E4U0F7"/>
<name>A0A1E4U0F7_PACTA</name>
<dbReference type="Gene3D" id="1.10.8.60">
    <property type="match status" value="1"/>
</dbReference>
<feature type="domain" description="AAA+ ATPase" evidence="7">
    <location>
        <begin position="125"/>
        <end position="259"/>
    </location>
</feature>
<keyword evidence="3" id="KW-1000">Mitochondrion outer membrane</keyword>
<keyword evidence="5" id="KW-0496">Mitochondrion</keyword>
<evidence type="ECO:0000256" key="1">
    <source>
        <dbReference type="ARBA" id="ARBA00004572"/>
    </source>
</evidence>
<dbReference type="InterPro" id="IPR003593">
    <property type="entry name" value="AAA+_ATPase"/>
</dbReference>
<dbReference type="STRING" id="669874.A0A1E4U0F7"/>
<keyword evidence="3" id="KW-0472">Membrane</keyword>
<dbReference type="SMART" id="SM00382">
    <property type="entry name" value="AAA"/>
    <property type="match status" value="1"/>
</dbReference>
<evidence type="ECO:0000259" key="7">
    <source>
        <dbReference type="SMART" id="SM00382"/>
    </source>
</evidence>
<keyword evidence="4 6" id="KW-0067">ATP-binding</keyword>
<evidence type="ECO:0000313" key="8">
    <source>
        <dbReference type="EMBL" id="ODV97408.1"/>
    </source>
</evidence>
<dbReference type="InterPro" id="IPR003960">
    <property type="entry name" value="ATPase_AAA_CS"/>
</dbReference>
<organism evidence="8 9">
    <name type="scientific">Pachysolen tannophilus NRRL Y-2460</name>
    <dbReference type="NCBI Taxonomy" id="669874"/>
    <lineage>
        <taxon>Eukaryota</taxon>
        <taxon>Fungi</taxon>
        <taxon>Dikarya</taxon>
        <taxon>Ascomycota</taxon>
        <taxon>Saccharomycotina</taxon>
        <taxon>Pichiomycetes</taxon>
        <taxon>Pachysolenaceae</taxon>
        <taxon>Pachysolen</taxon>
    </lineage>
</organism>
<dbReference type="OrthoDB" id="10254455at2759"/>
<evidence type="ECO:0000256" key="3">
    <source>
        <dbReference type="ARBA" id="ARBA00022787"/>
    </source>
</evidence>
<dbReference type="Gene3D" id="3.40.50.300">
    <property type="entry name" value="P-loop containing nucleotide triphosphate hydrolases"/>
    <property type="match status" value="1"/>
</dbReference>
<evidence type="ECO:0000256" key="2">
    <source>
        <dbReference type="ARBA" id="ARBA00022741"/>
    </source>
</evidence>
<dbReference type="SUPFAM" id="SSF52540">
    <property type="entry name" value="P-loop containing nucleoside triphosphate hydrolases"/>
    <property type="match status" value="1"/>
</dbReference>
<accession>A0A1E4U0F7</accession>
<dbReference type="InterPro" id="IPR003959">
    <property type="entry name" value="ATPase_AAA_core"/>
</dbReference>
<dbReference type="Pfam" id="PF00004">
    <property type="entry name" value="AAA"/>
    <property type="match status" value="1"/>
</dbReference>
<dbReference type="PANTHER" id="PTHR45644:SF3">
    <property type="entry name" value="FI08533P-RELATED"/>
    <property type="match status" value="1"/>
</dbReference>
<dbReference type="GO" id="GO:0140567">
    <property type="term" value="F:membrane protein dislocase activity"/>
    <property type="evidence" value="ECO:0007669"/>
    <property type="project" value="EnsemblFungi"/>
</dbReference>